<keyword evidence="2 5" id="KW-0808">Transferase</keyword>
<dbReference type="RefSeq" id="WP_068802671.1">
    <property type="nucleotide sequence ID" value="NZ_CP014671.1"/>
</dbReference>
<dbReference type="PANTHER" id="PTHR43464">
    <property type="entry name" value="METHYLTRANSFERASE"/>
    <property type="match status" value="1"/>
</dbReference>
<dbReference type="GO" id="GO:0032259">
    <property type="term" value="P:methylation"/>
    <property type="evidence" value="ECO:0007669"/>
    <property type="project" value="UniProtKB-KW"/>
</dbReference>
<dbReference type="PANTHER" id="PTHR43464:SF19">
    <property type="entry name" value="UBIQUINONE BIOSYNTHESIS O-METHYLTRANSFERASE, MITOCHONDRIAL"/>
    <property type="match status" value="1"/>
</dbReference>
<dbReference type="Pfam" id="PF13649">
    <property type="entry name" value="Methyltransf_25"/>
    <property type="match status" value="1"/>
</dbReference>
<evidence type="ECO:0000256" key="2">
    <source>
        <dbReference type="ARBA" id="ARBA00022679"/>
    </source>
</evidence>
<keyword evidence="3" id="KW-0949">S-adenosyl-L-methionine</keyword>
<dbReference type="Gene3D" id="3.40.50.150">
    <property type="entry name" value="Vaccinia Virus protein VP39"/>
    <property type="match status" value="1"/>
</dbReference>
<dbReference type="GO" id="GO:0008168">
    <property type="term" value="F:methyltransferase activity"/>
    <property type="evidence" value="ECO:0007669"/>
    <property type="project" value="UniProtKB-KW"/>
</dbReference>
<dbReference type="CDD" id="cd02440">
    <property type="entry name" value="AdoMet_MTases"/>
    <property type="match status" value="1"/>
</dbReference>
<reference evidence="6" key="1">
    <citation type="submission" date="2016-03" db="EMBL/GenBank/DDBJ databases">
        <title>Complete genome sequence of Solimmundus cernigliae, representing a novel lineage of polycyclic aromatic hydrocarbon degraders within the Gammaproteobacteria.</title>
        <authorList>
            <person name="Singleton D.R."/>
            <person name="Dickey A.N."/>
            <person name="Scholl E.H."/>
            <person name="Wright F.A."/>
            <person name="Aitken M.D."/>
        </authorList>
    </citation>
    <scope>NUCLEOTIDE SEQUENCE [LARGE SCALE GENOMIC DNA]</scope>
    <source>
        <strain evidence="6">TR3.2</strain>
    </source>
</reference>
<protein>
    <submittedName>
        <fullName evidence="5">Methyltransferase type 12</fullName>
    </submittedName>
</protein>
<keyword evidence="6" id="KW-1185">Reference proteome</keyword>
<organism evidence="5 6">
    <name type="scientific">Immundisolibacter cernigliae</name>
    <dbReference type="NCBI Taxonomy" id="1810504"/>
    <lineage>
        <taxon>Bacteria</taxon>
        <taxon>Pseudomonadati</taxon>
        <taxon>Pseudomonadota</taxon>
        <taxon>Gammaproteobacteria</taxon>
        <taxon>Immundisolibacterales</taxon>
        <taxon>Immundisolibacteraceae</taxon>
        <taxon>Immundisolibacter</taxon>
    </lineage>
</organism>
<feature type="domain" description="Methyltransferase" evidence="4">
    <location>
        <begin position="56"/>
        <end position="145"/>
    </location>
</feature>
<evidence type="ECO:0000256" key="1">
    <source>
        <dbReference type="ARBA" id="ARBA00022603"/>
    </source>
</evidence>
<dbReference type="InterPro" id="IPR029063">
    <property type="entry name" value="SAM-dependent_MTases_sf"/>
</dbReference>
<evidence type="ECO:0000313" key="5">
    <source>
        <dbReference type="EMBL" id="ANX03163.1"/>
    </source>
</evidence>
<gene>
    <name evidence="5" type="ORF">PG2T_02465</name>
</gene>
<sequence length="235" mass="25330">MEHSPEDRHEAAIRSAWQGNAAPWTAAVRQQRIDSRRLVTDQAIVEAVMRQQPKRVLDAGCGEGWLSRRLTALGLAVLGVDAEQGLIDVAQASGGCEFTVASYDDLAAGIIGQSFDTVVCNFALLGRGSTEALFRAAPTLLRPGGTLVVQTLHPHTGDHGLPYRNGWREGSWAGCGPGFADPAPWYFRTLESWVRLFADHGLPLIALDEPVHPLTGRPASVILTGRRPGSLPTRP</sequence>
<accession>A0A1B1YQY4</accession>
<evidence type="ECO:0000259" key="4">
    <source>
        <dbReference type="Pfam" id="PF13649"/>
    </source>
</evidence>
<dbReference type="Proteomes" id="UP000092952">
    <property type="component" value="Chromosome"/>
</dbReference>
<dbReference type="InParanoid" id="A0A1B1YQY4"/>
<proteinExistence type="predicted"/>
<dbReference type="SUPFAM" id="SSF53335">
    <property type="entry name" value="S-adenosyl-L-methionine-dependent methyltransferases"/>
    <property type="match status" value="1"/>
</dbReference>
<dbReference type="STRING" id="1810504.PG2T_02465"/>
<dbReference type="AlphaFoldDB" id="A0A1B1YQY4"/>
<dbReference type="EMBL" id="CP014671">
    <property type="protein sequence ID" value="ANX03163.1"/>
    <property type="molecule type" value="Genomic_DNA"/>
</dbReference>
<evidence type="ECO:0000313" key="6">
    <source>
        <dbReference type="Proteomes" id="UP000092952"/>
    </source>
</evidence>
<name>A0A1B1YQY4_9GAMM</name>
<dbReference type="InterPro" id="IPR041698">
    <property type="entry name" value="Methyltransf_25"/>
</dbReference>
<dbReference type="KEGG" id="gbi:PG2T_02465"/>
<dbReference type="OrthoDB" id="9791837at2"/>
<evidence type="ECO:0000256" key="3">
    <source>
        <dbReference type="ARBA" id="ARBA00022691"/>
    </source>
</evidence>
<keyword evidence="1 5" id="KW-0489">Methyltransferase</keyword>